<name>A0A409VR38_PSICY</name>
<feature type="compositionally biased region" description="Low complexity" evidence="15">
    <location>
        <begin position="683"/>
        <end position="707"/>
    </location>
</feature>
<comment type="caution">
    <text evidence="17">The sequence shown here is derived from an EMBL/GenBank/DDBJ whole genome shotgun (WGS) entry which is preliminary data.</text>
</comment>
<feature type="region of interest" description="Disordered" evidence="15">
    <location>
        <begin position="1106"/>
        <end position="1268"/>
    </location>
</feature>
<gene>
    <name evidence="17" type="ORF">CVT25_012320</name>
</gene>
<dbReference type="Pfam" id="PF05199">
    <property type="entry name" value="GMC_oxred_C"/>
    <property type="match status" value="1"/>
</dbReference>
<evidence type="ECO:0000256" key="12">
    <source>
        <dbReference type="ARBA" id="ARBA00034029"/>
    </source>
</evidence>
<sequence length="1482" mass="159997">MSTLANALSHIPDTLQLLLQKFNAHAGNLHPGTSGCALAARLSEDPNLRVLLLEAGGSGKALSDSSTPAGFGRLLYNTKHVHPLRTEPQVFAGGKQNFWPRAKMLGGCSSINAQMAQYGAFGDFDQWAAYIDDDSWAWKSISQYFRKFEAFQPHPDYPEVDTSVRGLSGPVHVGYFNTVTEASGAFVKACVAVGIPFITDFNGKDGTLGASRIMTYVDKNFKRVSAETAYLTPEVLARSNLTVAINATVTSILFDTTTNSKPRAIGVEFGRKEGGNRWQAFASKEVVVSGGAVHSPHILLLSGIGASADLKKHGITPILDLPGVGKHLVDHPVVDLYFKDKLNVSAKYLKPRSLSDIWKVMNAVVQYKMGKGGPLAMNFGESAAFVRSDDPCLFPEAEFPHKLVDSTSAADSPDLELFSTPFAYKEHGQTFFDVHTYGLHVYLLRPTSHGAVLLRSGSPWVQPSVNPKYNDTYSLIFCKLNYAVSYISTPEDLAKLARGVKLALRIAQAEPLVSSLDSTFTRDDLDHQLHLRSDADIDGLIRERVETVYHPASTCRMAPKEDGGVVDGKLRVYGVDGLRVCDASVFPWIISGHTAGGCFAIAEKLAAEMKAEYEPHRAGLAAKIGALIRLRRPARRNTDPSPAPGSVQLQQRESVALEPQQDDRATINIPPVTLLTASPSSTPVSSLAPLPSQQQQQQESTTHSSPPDAFHSTHDPAMLQPQSQFSQPAQTKPNLKSWWNHFTLIPKPKKDVMGGPYKAHDTADHPVFGKPLKESLRYASVQISTANANGDLYVWGYIPVVVAKCGLYLKENGQSVIHISTLIQILNNVSLLSLPIQTATEVPGTFRVNGSNKRMRDLQALFESPPRYGKSLDWKQETYTTHDVASVFRRYLTQMPEPVIPYDMYHLFRDALSKKPFNQEEVISTYKSLIRRMPRPNQYLLLYVLDLLSVFARKSDKNLMTATNLAVIFRPGLISHPQHEMSPQEHALSQRVLEFLIAQQDWFMLDISPPPGSSVTTFEGGGAGPSGSGGQGGGPGPGGKWHEGSNTPGPSRRGTGASMDNSDVSPVAGPSAGSSQMTRQANTFTNAEAGPSKTNSLQMASVGRHRVTSGGANGSLPAITPVSPLVTPWNRNVVNSPPNQVRQHERQRSLSHSSPVPNENVNPNWASRPSMQHHPQSHPVSQKNNGKGYLTENMSSAPSTPYSSLPPSPSSPVFPSTVHHRQSHTRSASVDQAQPKSSPTHPRSPTIPNHASPLSTFHAPNQSSSNAPIHARFSHTQSHPYDSLISGSLPPIPSSPLGSGSSDVDEFMVIPSSGEEVSGVGGGWKLVSKGYAVAPTGGPTQAHAGGTGFMVLGKKDKGAATLKMIRRRTAIDPSELGAKGGNASRGQKNVSSGEGATVVRSRTLPSRRKGGGTDSDTEGISQAFPPSSFGKENYNLRDQEGTRESYDSRAKGEKRVLKKQRRGSGAGIAPNLAPKTTVVTGS</sequence>
<dbReference type="SUPFAM" id="SSF54373">
    <property type="entry name" value="FAD-linked reductases, C-terminal domain"/>
    <property type="match status" value="1"/>
</dbReference>
<comment type="catalytic activity">
    <reaction evidence="11">
        <text>pyranose + acceptor = pyranos-2,3-diulose + reduced acceptor.</text>
        <dbReference type="EC" id="1.1.99.29"/>
    </reaction>
</comment>
<evidence type="ECO:0000313" key="17">
    <source>
        <dbReference type="EMBL" id="PPQ68666.1"/>
    </source>
</evidence>
<feature type="compositionally biased region" description="Polar residues" evidence="15">
    <location>
        <begin position="1129"/>
        <end position="1141"/>
    </location>
</feature>
<feature type="compositionally biased region" description="Basic and acidic residues" evidence="15">
    <location>
        <begin position="1434"/>
        <end position="1455"/>
    </location>
</feature>
<organism evidence="17 18">
    <name type="scientific">Psilocybe cyanescens</name>
    <dbReference type="NCBI Taxonomy" id="93625"/>
    <lineage>
        <taxon>Eukaryota</taxon>
        <taxon>Fungi</taxon>
        <taxon>Dikarya</taxon>
        <taxon>Basidiomycota</taxon>
        <taxon>Agaricomycotina</taxon>
        <taxon>Agaricomycetes</taxon>
        <taxon>Agaricomycetidae</taxon>
        <taxon>Agaricales</taxon>
        <taxon>Agaricineae</taxon>
        <taxon>Strophariaceae</taxon>
        <taxon>Psilocybe</taxon>
    </lineage>
</organism>
<keyword evidence="6" id="KW-0964">Secreted</keyword>
<comment type="catalytic activity">
    <reaction evidence="10">
        <text>pyranose + acceptor = pyranos-2-ulose + reduced acceptor.</text>
        <dbReference type="EC" id="1.1.99.29"/>
    </reaction>
</comment>
<evidence type="ECO:0000256" key="1">
    <source>
        <dbReference type="ARBA" id="ARBA00001974"/>
    </source>
</evidence>
<accession>A0A409VR38</accession>
<feature type="compositionally biased region" description="Polar residues" evidence="15">
    <location>
        <begin position="1225"/>
        <end position="1267"/>
    </location>
</feature>
<protein>
    <recommendedName>
        <fullName evidence="5">pyranose dehydrogenase (acceptor)</fullName>
        <ecNumber evidence="5">1.1.99.29</ecNumber>
    </recommendedName>
</protein>
<evidence type="ECO:0000256" key="13">
    <source>
        <dbReference type="ARBA" id="ARBA00034050"/>
    </source>
</evidence>
<evidence type="ECO:0000256" key="8">
    <source>
        <dbReference type="ARBA" id="ARBA00022827"/>
    </source>
</evidence>
<evidence type="ECO:0000259" key="16">
    <source>
        <dbReference type="PROSITE" id="PS50238"/>
    </source>
</evidence>
<dbReference type="EMBL" id="NHYD01003952">
    <property type="protein sequence ID" value="PPQ68666.1"/>
    <property type="molecule type" value="Genomic_DNA"/>
</dbReference>
<evidence type="ECO:0000313" key="18">
    <source>
        <dbReference type="Proteomes" id="UP000283269"/>
    </source>
</evidence>
<comment type="catalytic activity">
    <reaction evidence="12">
        <text>pyranose + acceptor = pyranos-3-ulose + reduced acceptor.</text>
        <dbReference type="EC" id="1.1.99.29"/>
    </reaction>
</comment>
<comment type="catalytic activity">
    <reaction evidence="13">
        <text>a pyranoside + acceptor = a pyranosid-3-ulose + reduced acceptor.</text>
        <dbReference type="EC" id="1.1.99.29"/>
    </reaction>
</comment>
<dbReference type="SMART" id="SM00324">
    <property type="entry name" value="RhoGAP"/>
    <property type="match status" value="1"/>
</dbReference>
<evidence type="ECO:0000256" key="15">
    <source>
        <dbReference type="SAM" id="MobiDB-lite"/>
    </source>
</evidence>
<feature type="region of interest" description="Disordered" evidence="15">
    <location>
        <begin position="1009"/>
        <end position="1079"/>
    </location>
</feature>
<comment type="function">
    <text evidence="9">Catalyzes the single-oxidation or sequential double oxidation reaction of carbohydrates primarily at carbon-2 and/or carbon-3 with the concomitant reduction of the flavin. The enzyme exhibits a broad sugar substrate specificity, oxidizing different aldopyranoses to the corresponding C-1, C-2, C-3 or C-1,2, C-2,3 and C-3,4 (di)dehydro sugars with substrate-specific regioselectivity. Accepts only a narrow range of electron acceptors such as substituted benzoquinones and complexed metal ions and reacts extremely slowly with O(2) as acceptor. May play a role in the natural recycling of plant matter by oxidizing all major monosaccharides in lignocellulose and by reducing quinone compounds or reactive radical species generated during lignin depolymerization.</text>
</comment>
<dbReference type="GO" id="GO:0007165">
    <property type="term" value="P:signal transduction"/>
    <property type="evidence" value="ECO:0007669"/>
    <property type="project" value="InterPro"/>
</dbReference>
<feature type="domain" description="Rho-GAP" evidence="16">
    <location>
        <begin position="781"/>
        <end position="1004"/>
    </location>
</feature>
<evidence type="ECO:0000256" key="2">
    <source>
        <dbReference type="ARBA" id="ARBA00004613"/>
    </source>
</evidence>
<keyword evidence="8" id="KW-0274">FAD</keyword>
<keyword evidence="7" id="KW-0285">Flavoprotein</keyword>
<evidence type="ECO:0000256" key="10">
    <source>
        <dbReference type="ARBA" id="ARBA00033986"/>
    </source>
</evidence>
<dbReference type="PROSITE" id="PS50238">
    <property type="entry name" value="RHOGAP"/>
    <property type="match status" value="1"/>
</dbReference>
<feature type="compositionally biased region" description="Gly residues" evidence="15">
    <location>
        <begin position="1019"/>
        <end position="1039"/>
    </location>
</feature>
<feature type="region of interest" description="Disordered" evidence="15">
    <location>
        <begin position="1371"/>
        <end position="1482"/>
    </location>
</feature>
<feature type="compositionally biased region" description="Low complexity" evidence="15">
    <location>
        <begin position="1155"/>
        <end position="1164"/>
    </location>
</feature>
<evidence type="ECO:0000256" key="11">
    <source>
        <dbReference type="ARBA" id="ARBA00034010"/>
    </source>
</evidence>
<dbReference type="PROSITE" id="PS00624">
    <property type="entry name" value="GMC_OXRED_2"/>
    <property type="match status" value="1"/>
</dbReference>
<evidence type="ECO:0000256" key="5">
    <source>
        <dbReference type="ARBA" id="ARBA00013177"/>
    </source>
</evidence>
<dbReference type="SUPFAM" id="SSF51905">
    <property type="entry name" value="FAD/NAD(P)-binding domain"/>
    <property type="match status" value="1"/>
</dbReference>
<dbReference type="GO" id="GO:0050660">
    <property type="term" value="F:flavin adenine dinucleotide binding"/>
    <property type="evidence" value="ECO:0007669"/>
    <property type="project" value="InterPro"/>
</dbReference>
<feature type="compositionally biased region" description="Polar residues" evidence="15">
    <location>
        <begin position="1384"/>
        <end position="1394"/>
    </location>
</feature>
<dbReference type="InParanoid" id="A0A409VR38"/>
<dbReference type="GO" id="GO:0033718">
    <property type="term" value="F:pyranose dehydrogenase (acceptor) activity"/>
    <property type="evidence" value="ECO:0007669"/>
    <property type="project" value="UniProtKB-EC"/>
</dbReference>
<proteinExistence type="inferred from homology"/>
<dbReference type="InterPro" id="IPR000198">
    <property type="entry name" value="RhoGAP_dom"/>
</dbReference>
<evidence type="ECO:0000256" key="9">
    <source>
        <dbReference type="ARBA" id="ARBA00024699"/>
    </source>
</evidence>
<dbReference type="SUPFAM" id="SSF48350">
    <property type="entry name" value="GTPase activation domain, GAP"/>
    <property type="match status" value="1"/>
</dbReference>
<dbReference type="InterPro" id="IPR036188">
    <property type="entry name" value="FAD/NAD-bd_sf"/>
</dbReference>
<keyword evidence="18" id="KW-1185">Reference proteome</keyword>
<dbReference type="GO" id="GO:0005576">
    <property type="term" value="C:extracellular region"/>
    <property type="evidence" value="ECO:0007669"/>
    <property type="project" value="UniProtKB-SubCell"/>
</dbReference>
<dbReference type="Gene3D" id="1.10.555.10">
    <property type="entry name" value="Rho GTPase activation protein"/>
    <property type="match status" value="1"/>
</dbReference>
<comment type="subunit">
    <text evidence="4">Monomer.</text>
</comment>
<evidence type="ECO:0000256" key="14">
    <source>
        <dbReference type="ARBA" id="ARBA00034059"/>
    </source>
</evidence>
<dbReference type="Proteomes" id="UP000283269">
    <property type="component" value="Unassembled WGS sequence"/>
</dbReference>
<evidence type="ECO:0000256" key="6">
    <source>
        <dbReference type="ARBA" id="ARBA00022525"/>
    </source>
</evidence>
<comment type="catalytic activity">
    <reaction evidence="14">
        <text>a pyranoside + acceptor = a pyranosid-3,4-diulose + reduced acceptor.</text>
        <dbReference type="EC" id="1.1.99.29"/>
    </reaction>
</comment>
<dbReference type="InterPro" id="IPR007867">
    <property type="entry name" value="GMC_OxRtase_C"/>
</dbReference>
<dbReference type="Gene3D" id="3.50.50.60">
    <property type="entry name" value="FAD/NAD(P)-binding domain"/>
    <property type="match status" value="1"/>
</dbReference>
<dbReference type="InterPro" id="IPR008936">
    <property type="entry name" value="Rho_GTPase_activation_prot"/>
</dbReference>
<dbReference type="STRING" id="93625.A0A409VR38"/>
<reference evidence="17 18" key="1">
    <citation type="journal article" date="2018" name="Evol. Lett.">
        <title>Horizontal gene cluster transfer increased hallucinogenic mushroom diversity.</title>
        <authorList>
            <person name="Reynolds H.T."/>
            <person name="Vijayakumar V."/>
            <person name="Gluck-Thaler E."/>
            <person name="Korotkin H.B."/>
            <person name="Matheny P.B."/>
            <person name="Slot J.C."/>
        </authorList>
    </citation>
    <scope>NUCLEOTIDE SEQUENCE [LARGE SCALE GENOMIC DNA]</scope>
    <source>
        <strain evidence="17 18">2631</strain>
    </source>
</reference>
<comment type="similarity">
    <text evidence="3">Belongs to the GMC oxidoreductase family.</text>
</comment>
<dbReference type="EC" id="1.1.99.29" evidence="5"/>
<dbReference type="Pfam" id="PF00620">
    <property type="entry name" value="RhoGAP"/>
    <property type="match status" value="1"/>
</dbReference>
<dbReference type="InterPro" id="IPR000172">
    <property type="entry name" value="GMC_OxRdtase_N"/>
</dbReference>
<feature type="region of interest" description="Disordered" evidence="15">
    <location>
        <begin position="635"/>
        <end position="716"/>
    </location>
</feature>
<comment type="cofactor">
    <cofactor evidence="1">
        <name>FAD</name>
        <dbReference type="ChEBI" id="CHEBI:57692"/>
    </cofactor>
</comment>
<evidence type="ECO:0000256" key="7">
    <source>
        <dbReference type="ARBA" id="ARBA00022630"/>
    </source>
</evidence>
<comment type="subcellular location">
    <subcellularLocation>
        <location evidence="2">Secreted</location>
    </subcellularLocation>
</comment>
<dbReference type="InterPro" id="IPR012132">
    <property type="entry name" value="GMC_OxRdtase"/>
</dbReference>
<feature type="compositionally biased region" description="Polar residues" evidence="15">
    <location>
        <begin position="1165"/>
        <end position="1185"/>
    </location>
</feature>
<dbReference type="Gene3D" id="3.30.560.10">
    <property type="entry name" value="Glucose Oxidase, domain 3"/>
    <property type="match status" value="1"/>
</dbReference>
<dbReference type="OrthoDB" id="3196451at2759"/>
<dbReference type="PANTHER" id="PTHR11552:SF147">
    <property type="entry name" value="CHOLINE DEHYDROGENASE, MITOCHONDRIAL"/>
    <property type="match status" value="1"/>
</dbReference>
<evidence type="ECO:0000256" key="3">
    <source>
        <dbReference type="ARBA" id="ARBA00010790"/>
    </source>
</evidence>
<dbReference type="PANTHER" id="PTHR11552">
    <property type="entry name" value="GLUCOSE-METHANOL-CHOLINE GMC OXIDOREDUCTASE"/>
    <property type="match status" value="1"/>
</dbReference>
<dbReference type="Pfam" id="PF00732">
    <property type="entry name" value="GMC_oxred_N"/>
    <property type="match status" value="1"/>
</dbReference>
<evidence type="ECO:0000256" key="4">
    <source>
        <dbReference type="ARBA" id="ARBA00011245"/>
    </source>
</evidence>